<name>A0A6G0WRJ9_9STRA</name>
<protein>
    <recommendedName>
        <fullName evidence="2">SGNH hydrolase-type esterase domain-containing protein</fullName>
    </recommendedName>
</protein>
<comment type="caution">
    <text evidence="3">The sequence shown here is derived from an EMBL/GenBank/DDBJ whole genome shotgun (WGS) entry which is preliminary data.</text>
</comment>
<keyword evidence="1" id="KW-1133">Transmembrane helix</keyword>
<dbReference type="SUPFAM" id="SSF52266">
    <property type="entry name" value="SGNH hydrolase"/>
    <property type="match status" value="1"/>
</dbReference>
<dbReference type="CDD" id="cd01838">
    <property type="entry name" value="Isoamyl_acetate_hydrolase_like"/>
    <property type="match status" value="1"/>
</dbReference>
<dbReference type="OrthoDB" id="671439at2759"/>
<dbReference type="Proteomes" id="UP000481153">
    <property type="component" value="Unassembled WGS sequence"/>
</dbReference>
<feature type="domain" description="SGNH hydrolase-type esterase" evidence="2">
    <location>
        <begin position="56"/>
        <end position="228"/>
    </location>
</feature>
<reference evidence="3 4" key="1">
    <citation type="submission" date="2019-07" db="EMBL/GenBank/DDBJ databases">
        <title>Genomics analysis of Aphanomyces spp. identifies a new class of oomycete effector associated with host adaptation.</title>
        <authorList>
            <person name="Gaulin E."/>
        </authorList>
    </citation>
    <scope>NUCLEOTIDE SEQUENCE [LARGE SCALE GENOMIC DNA]</scope>
    <source>
        <strain evidence="3 4">ATCC 201684</strain>
    </source>
</reference>
<dbReference type="InterPro" id="IPR036514">
    <property type="entry name" value="SGNH_hydro_sf"/>
</dbReference>
<dbReference type="AlphaFoldDB" id="A0A6G0WRJ9"/>
<dbReference type="InterPro" id="IPR045136">
    <property type="entry name" value="Iah1-like"/>
</dbReference>
<evidence type="ECO:0000313" key="4">
    <source>
        <dbReference type="Proteomes" id="UP000481153"/>
    </source>
</evidence>
<evidence type="ECO:0000256" key="1">
    <source>
        <dbReference type="SAM" id="Phobius"/>
    </source>
</evidence>
<feature type="transmembrane region" description="Helical" evidence="1">
    <location>
        <begin position="12"/>
        <end position="32"/>
    </location>
</feature>
<accession>A0A6G0WRJ9</accession>
<dbReference type="VEuPathDB" id="FungiDB:AeMF1_012349"/>
<keyword evidence="1" id="KW-0812">Transmembrane</keyword>
<evidence type="ECO:0000259" key="2">
    <source>
        <dbReference type="Pfam" id="PF13472"/>
    </source>
</evidence>
<evidence type="ECO:0000313" key="3">
    <source>
        <dbReference type="EMBL" id="KAF0730060.1"/>
    </source>
</evidence>
<dbReference type="Pfam" id="PF13472">
    <property type="entry name" value="Lipase_GDSL_2"/>
    <property type="match status" value="1"/>
</dbReference>
<keyword evidence="1" id="KW-0472">Membrane</keyword>
<dbReference type="PANTHER" id="PTHR14209:SF19">
    <property type="entry name" value="ISOAMYL ACETATE-HYDROLYZING ESTERASE 1 HOMOLOG"/>
    <property type="match status" value="1"/>
</dbReference>
<dbReference type="InterPro" id="IPR013830">
    <property type="entry name" value="SGNH_hydro"/>
</dbReference>
<dbReference type="PANTHER" id="PTHR14209">
    <property type="entry name" value="ISOAMYL ACETATE-HYDROLYZING ESTERASE 1"/>
    <property type="match status" value="1"/>
</dbReference>
<organism evidence="3 4">
    <name type="scientific">Aphanomyces euteiches</name>
    <dbReference type="NCBI Taxonomy" id="100861"/>
    <lineage>
        <taxon>Eukaryota</taxon>
        <taxon>Sar</taxon>
        <taxon>Stramenopiles</taxon>
        <taxon>Oomycota</taxon>
        <taxon>Saprolegniomycetes</taxon>
        <taxon>Saprolegniales</taxon>
        <taxon>Verrucalvaceae</taxon>
        <taxon>Aphanomyces</taxon>
    </lineage>
</organism>
<keyword evidence="4" id="KW-1185">Reference proteome</keyword>
<sequence length="255" mass="28141">MSEKGQVPPLQRRTVVLMAATAVAMFAFWSMLNTLQSPNPPAVSTRFKGAPLFITLGDSITQLGVDPKRLGFQALLSSDYVRKADVVNRGLSGWTTQGWLPKVPLLIDEWQYKPPSLITIFLGANDAALIDSVDKGQHVPLEEYTANLRTMVNLFHAAFPSCSLLFLTPPVVDDARWPSRANLETKKYAAACVQVANETHVPVVDFWTRLQGRTDLLADGLHFNEAGNVVAHEMITQAISQFYPHLVPSALPDEF</sequence>
<gene>
    <name evidence="3" type="ORF">Ae201684_012458</name>
</gene>
<proteinExistence type="predicted"/>
<dbReference type="EMBL" id="VJMJ01000157">
    <property type="protein sequence ID" value="KAF0730060.1"/>
    <property type="molecule type" value="Genomic_DNA"/>
</dbReference>
<dbReference type="Gene3D" id="3.40.50.1110">
    <property type="entry name" value="SGNH hydrolase"/>
    <property type="match status" value="1"/>
</dbReference>